<sequence length="722" mass="76484">MSSSAQAVDQATLDSIARNRNRLLRLADNIKVRKKPGSKRGAVDLRMDPGYTNIEHLVFGTYRPRTSMPAAGNAEPPQPTQQPAAAPAPAPHLPAEPTAAASALLSTPPPTRCECSAHSPRRRVPPFGEQQGAASDDACPGADQRASRTERPPAAGHAWPGSSTGGVQQDALAATAVGDAAHTHGDMSRVLPQPHATAGCVDAGRRNNSKRVARSGSLQARTTSCSRQETETKPLPSSSLTSHPPGKVEEAKIIQVDLHAASRPKLREPPVVYSLQPTGGDFAARELRVVSTSGASQPSAIPKPRTRKIPAGSGGGGEQEGVRSHVVVDARARRVPPQQQPIVIAPAARRQPPPRSHSINARDVHVPPSSSSVFRKAASVSEKMPVKPVTIPVIRNSSIHRWSTGPKASQMTLPRTRPKASEERAKPAKNGVKFAEPLQQCSNTVSSPVRVSTVLLNGTKGCDGRVTSGVNGPTRDSTASAVTVVPPPPPPCCRPPTLPPKSSKEAVPEIVPKARQPAVSRRQVPPPPCQNTNVNEDRTTLLNGSTSAMLPSTTFTFSPKPVPRKDVRPADVLPLSPWRGIQARPPPPPSSDPVVDALLLANTCISPPGMFKDRDITDQTGCKVPPPPPPPQLTESTLSRWVGNTSRESARLLNELAMFAESKLPGRLTNEPQVQERTGDRCGRDVVRQPAQGHMRRTRGSGAAVAGARSSRQHLALAAFGV</sequence>
<feature type="compositionally biased region" description="Low complexity" evidence="1">
    <location>
        <begin position="95"/>
        <end position="106"/>
    </location>
</feature>
<feature type="compositionally biased region" description="Polar residues" evidence="1">
    <location>
        <begin position="216"/>
        <end position="227"/>
    </location>
</feature>
<proteinExistence type="predicted"/>
<feature type="region of interest" description="Disordered" evidence="1">
    <location>
        <begin position="515"/>
        <end position="566"/>
    </location>
</feature>
<feature type="region of interest" description="Disordered" evidence="1">
    <location>
        <begin position="185"/>
        <end position="247"/>
    </location>
</feature>
<dbReference type="Proteomes" id="UP000821837">
    <property type="component" value="Chromosome 3"/>
</dbReference>
<protein>
    <submittedName>
        <fullName evidence="2">Uncharacterized protein</fullName>
    </submittedName>
</protein>
<accession>A0A9D4Q3Z7</accession>
<gene>
    <name evidence="2" type="ORF">HPB52_017140</name>
</gene>
<feature type="region of interest" description="Disordered" evidence="1">
    <location>
        <begin position="293"/>
        <end position="322"/>
    </location>
</feature>
<dbReference type="VEuPathDB" id="VectorBase:RSAN_051443"/>
<reference evidence="2" key="2">
    <citation type="submission" date="2021-09" db="EMBL/GenBank/DDBJ databases">
        <authorList>
            <person name="Jia N."/>
            <person name="Wang J."/>
            <person name="Shi W."/>
            <person name="Du L."/>
            <person name="Sun Y."/>
            <person name="Zhan W."/>
            <person name="Jiang J."/>
            <person name="Wang Q."/>
            <person name="Zhang B."/>
            <person name="Ji P."/>
            <person name="Sakyi L.B."/>
            <person name="Cui X."/>
            <person name="Yuan T."/>
            <person name="Jiang B."/>
            <person name="Yang W."/>
            <person name="Lam T.T.-Y."/>
            <person name="Chang Q."/>
            <person name="Ding S."/>
            <person name="Wang X."/>
            <person name="Zhu J."/>
            <person name="Ruan X."/>
            <person name="Zhao L."/>
            <person name="Wei J."/>
            <person name="Que T."/>
            <person name="Du C."/>
            <person name="Cheng J."/>
            <person name="Dai P."/>
            <person name="Han X."/>
            <person name="Huang E."/>
            <person name="Gao Y."/>
            <person name="Liu J."/>
            <person name="Shao H."/>
            <person name="Ye R."/>
            <person name="Li L."/>
            <person name="Wei W."/>
            <person name="Wang X."/>
            <person name="Wang C."/>
            <person name="Huo Q."/>
            <person name="Li W."/>
            <person name="Guo W."/>
            <person name="Chen H."/>
            <person name="Chen S."/>
            <person name="Zhou L."/>
            <person name="Zhou L."/>
            <person name="Ni X."/>
            <person name="Tian J."/>
            <person name="Zhou Y."/>
            <person name="Sheng Y."/>
            <person name="Liu T."/>
            <person name="Pan Y."/>
            <person name="Xia L."/>
            <person name="Li J."/>
            <person name="Zhao F."/>
            <person name="Cao W."/>
        </authorList>
    </citation>
    <scope>NUCLEOTIDE SEQUENCE</scope>
    <source>
        <strain evidence="2">Rsan-2018</strain>
        <tissue evidence="2">Larvae</tissue>
    </source>
</reference>
<reference evidence="2" key="1">
    <citation type="journal article" date="2020" name="Cell">
        <title>Large-Scale Comparative Analyses of Tick Genomes Elucidate Their Genetic Diversity and Vector Capacities.</title>
        <authorList>
            <consortium name="Tick Genome and Microbiome Consortium (TIGMIC)"/>
            <person name="Jia N."/>
            <person name="Wang J."/>
            <person name="Shi W."/>
            <person name="Du L."/>
            <person name="Sun Y."/>
            <person name="Zhan W."/>
            <person name="Jiang J.F."/>
            <person name="Wang Q."/>
            <person name="Zhang B."/>
            <person name="Ji P."/>
            <person name="Bell-Sakyi L."/>
            <person name="Cui X.M."/>
            <person name="Yuan T.T."/>
            <person name="Jiang B.G."/>
            <person name="Yang W.F."/>
            <person name="Lam T.T."/>
            <person name="Chang Q.C."/>
            <person name="Ding S.J."/>
            <person name="Wang X.J."/>
            <person name="Zhu J.G."/>
            <person name="Ruan X.D."/>
            <person name="Zhao L."/>
            <person name="Wei J.T."/>
            <person name="Ye R.Z."/>
            <person name="Que T.C."/>
            <person name="Du C.H."/>
            <person name="Zhou Y.H."/>
            <person name="Cheng J.X."/>
            <person name="Dai P.F."/>
            <person name="Guo W.B."/>
            <person name="Han X.H."/>
            <person name="Huang E.J."/>
            <person name="Li L.F."/>
            <person name="Wei W."/>
            <person name="Gao Y.C."/>
            <person name="Liu J.Z."/>
            <person name="Shao H.Z."/>
            <person name="Wang X."/>
            <person name="Wang C.C."/>
            <person name="Yang T.C."/>
            <person name="Huo Q.B."/>
            <person name="Li W."/>
            <person name="Chen H.Y."/>
            <person name="Chen S.E."/>
            <person name="Zhou L.G."/>
            <person name="Ni X.B."/>
            <person name="Tian J.H."/>
            <person name="Sheng Y."/>
            <person name="Liu T."/>
            <person name="Pan Y.S."/>
            <person name="Xia L.Y."/>
            <person name="Li J."/>
            <person name="Zhao F."/>
            <person name="Cao W.C."/>
        </authorList>
    </citation>
    <scope>NUCLEOTIDE SEQUENCE</scope>
    <source>
        <strain evidence="2">Rsan-2018</strain>
    </source>
</reference>
<evidence type="ECO:0000313" key="3">
    <source>
        <dbReference type="Proteomes" id="UP000821837"/>
    </source>
</evidence>
<name>A0A9D4Q3Z7_RHISA</name>
<dbReference type="EMBL" id="JABSTV010001249">
    <property type="protein sequence ID" value="KAH7962606.1"/>
    <property type="molecule type" value="Genomic_DNA"/>
</dbReference>
<feature type="compositionally biased region" description="Polar residues" evidence="1">
    <location>
        <begin position="402"/>
        <end position="413"/>
    </location>
</feature>
<feature type="compositionally biased region" description="Polar residues" evidence="1">
    <location>
        <begin position="468"/>
        <end position="481"/>
    </location>
</feature>
<evidence type="ECO:0000256" key="1">
    <source>
        <dbReference type="SAM" id="MobiDB-lite"/>
    </source>
</evidence>
<feature type="region of interest" description="Disordered" evidence="1">
    <location>
        <begin position="402"/>
        <end position="430"/>
    </location>
</feature>
<feature type="compositionally biased region" description="Low complexity" evidence="1">
    <location>
        <begin position="234"/>
        <end position="245"/>
    </location>
</feature>
<dbReference type="AlphaFoldDB" id="A0A9D4Q3Z7"/>
<feature type="compositionally biased region" description="Pro residues" evidence="1">
    <location>
        <begin position="76"/>
        <end position="94"/>
    </location>
</feature>
<keyword evidence="3" id="KW-1185">Reference proteome</keyword>
<feature type="region of interest" description="Disordered" evidence="1">
    <location>
        <begin position="348"/>
        <end position="370"/>
    </location>
</feature>
<evidence type="ECO:0000313" key="2">
    <source>
        <dbReference type="EMBL" id="KAH7962606.1"/>
    </source>
</evidence>
<feature type="compositionally biased region" description="Polar residues" evidence="1">
    <location>
        <begin position="530"/>
        <end position="557"/>
    </location>
</feature>
<organism evidence="2 3">
    <name type="scientific">Rhipicephalus sanguineus</name>
    <name type="common">Brown dog tick</name>
    <name type="synonym">Ixodes sanguineus</name>
    <dbReference type="NCBI Taxonomy" id="34632"/>
    <lineage>
        <taxon>Eukaryota</taxon>
        <taxon>Metazoa</taxon>
        <taxon>Ecdysozoa</taxon>
        <taxon>Arthropoda</taxon>
        <taxon>Chelicerata</taxon>
        <taxon>Arachnida</taxon>
        <taxon>Acari</taxon>
        <taxon>Parasitiformes</taxon>
        <taxon>Ixodida</taxon>
        <taxon>Ixodoidea</taxon>
        <taxon>Ixodidae</taxon>
        <taxon>Rhipicephalinae</taxon>
        <taxon>Rhipicephalus</taxon>
        <taxon>Rhipicephalus</taxon>
    </lineage>
</organism>
<comment type="caution">
    <text evidence="2">The sequence shown here is derived from an EMBL/GenBank/DDBJ whole genome shotgun (WGS) entry which is preliminary data.</text>
</comment>
<feature type="region of interest" description="Disordered" evidence="1">
    <location>
        <begin position="64"/>
        <end position="166"/>
    </location>
</feature>
<feature type="region of interest" description="Disordered" evidence="1">
    <location>
        <begin position="466"/>
        <end position="491"/>
    </location>
</feature>
<dbReference type="OrthoDB" id="10552909at2759"/>